<evidence type="ECO:0000313" key="1">
    <source>
        <dbReference type="EMBL" id="PCI93024.1"/>
    </source>
</evidence>
<organism evidence="1 2">
    <name type="scientific">Aerophobetes bacterium</name>
    <dbReference type="NCBI Taxonomy" id="2030807"/>
    <lineage>
        <taxon>Bacteria</taxon>
        <taxon>Candidatus Aerophobota</taxon>
    </lineage>
</organism>
<accession>A0A2A4YE82</accession>
<dbReference type="Proteomes" id="UP000217838">
    <property type="component" value="Unassembled WGS sequence"/>
</dbReference>
<comment type="caution">
    <text evidence="1">The sequence shown here is derived from an EMBL/GenBank/DDBJ whole genome shotgun (WGS) entry which is preliminary data.</text>
</comment>
<dbReference type="AlphaFoldDB" id="A0A2A4YE82"/>
<evidence type="ECO:0000313" key="2">
    <source>
        <dbReference type="Proteomes" id="UP000217838"/>
    </source>
</evidence>
<protein>
    <submittedName>
        <fullName evidence="1">Uncharacterized protein</fullName>
    </submittedName>
</protein>
<sequence length="82" mass="9486">MKSTRIISSKNILNIMSKSHNLNRAFVDYWANLIHEKQKEVRRGDLTCGTLEATLFNSTDLSEIESILNAFWNGQYIAVIRR</sequence>
<dbReference type="EMBL" id="NVUU01000075">
    <property type="protein sequence ID" value="PCI93024.1"/>
    <property type="molecule type" value="Genomic_DNA"/>
</dbReference>
<proteinExistence type="predicted"/>
<reference evidence="2" key="1">
    <citation type="submission" date="2017-08" db="EMBL/GenBank/DDBJ databases">
        <title>A dynamic microbial community with high functional redundancy inhabits the cold, oxic subseafloor aquifer.</title>
        <authorList>
            <person name="Tully B.J."/>
            <person name="Wheat C.G."/>
            <person name="Glazer B.T."/>
            <person name="Huber J.A."/>
        </authorList>
    </citation>
    <scope>NUCLEOTIDE SEQUENCE [LARGE SCALE GENOMIC DNA]</scope>
</reference>
<gene>
    <name evidence="1" type="ORF">COB11_06035</name>
</gene>
<name>A0A2A4YE82_UNCAE</name>